<organism evidence="2 3">
    <name type="scientific">Mycolicibacterium aurum</name>
    <name type="common">Mycobacterium aurum</name>
    <dbReference type="NCBI Taxonomy" id="1791"/>
    <lineage>
        <taxon>Bacteria</taxon>
        <taxon>Bacillati</taxon>
        <taxon>Actinomycetota</taxon>
        <taxon>Actinomycetes</taxon>
        <taxon>Mycobacteriales</taxon>
        <taxon>Mycobacteriaceae</taxon>
        <taxon>Mycolicibacterium</taxon>
    </lineage>
</organism>
<dbReference type="AlphaFoldDB" id="A0A448IFQ5"/>
<dbReference type="EMBL" id="LR134356">
    <property type="protein sequence ID" value="VEG51301.1"/>
    <property type="molecule type" value="Genomic_DNA"/>
</dbReference>
<dbReference type="STRING" id="1791.GCA_001049355_02548"/>
<evidence type="ECO:0000313" key="2">
    <source>
        <dbReference type="EMBL" id="VEG51301.1"/>
    </source>
</evidence>
<feature type="signal peptide" evidence="1">
    <location>
        <begin position="1"/>
        <end position="26"/>
    </location>
</feature>
<gene>
    <name evidence="2" type="ORF">NCTC10437_00408</name>
</gene>
<name>A0A448IFQ5_MYCAU</name>
<evidence type="ECO:0000256" key="1">
    <source>
        <dbReference type="SAM" id="SignalP"/>
    </source>
</evidence>
<accession>A0A448IFQ5</accession>
<evidence type="ECO:0000313" key="3">
    <source>
        <dbReference type="Proteomes" id="UP000279306"/>
    </source>
</evidence>
<keyword evidence="3" id="KW-1185">Reference proteome</keyword>
<evidence type="ECO:0008006" key="4">
    <source>
        <dbReference type="Google" id="ProtNLM"/>
    </source>
</evidence>
<dbReference type="OrthoDB" id="4753798at2"/>
<proteinExistence type="predicted"/>
<protein>
    <recommendedName>
        <fullName evidence="4">Secreted protein</fullName>
    </recommendedName>
</protein>
<dbReference type="RefSeq" id="WP_048632613.1">
    <property type="nucleotide sequence ID" value="NZ_CVQQ01000007.1"/>
</dbReference>
<keyword evidence="1" id="KW-0732">Signal</keyword>
<feature type="chain" id="PRO_5019061844" description="Secreted protein" evidence="1">
    <location>
        <begin position="27"/>
        <end position="80"/>
    </location>
</feature>
<reference evidence="2 3" key="1">
    <citation type="submission" date="2018-12" db="EMBL/GenBank/DDBJ databases">
        <authorList>
            <consortium name="Pathogen Informatics"/>
        </authorList>
    </citation>
    <scope>NUCLEOTIDE SEQUENCE [LARGE SCALE GENOMIC DNA]</scope>
    <source>
        <strain evidence="2 3">NCTC10437</strain>
    </source>
</reference>
<sequence>MRTLVISGAAAAMLLGAVGNAGLANAGQATLPTLPDPVVQTLPKDPAAQLLDCYGTTGNMGCGPGWFWRDGWRGWACYPC</sequence>
<dbReference type="Proteomes" id="UP000279306">
    <property type="component" value="Chromosome"/>
</dbReference>
<dbReference type="KEGG" id="mauu:NCTC10437_00408"/>